<comment type="catalytic activity">
    <reaction evidence="2 15">
        <text>1-(5-phospho-beta-D-ribosyl)-ATP + H2O = 1-(5-phospho-beta-D-ribosyl)-5'-AMP + diphosphate + H(+)</text>
        <dbReference type="Rhea" id="RHEA:22828"/>
        <dbReference type="ChEBI" id="CHEBI:15377"/>
        <dbReference type="ChEBI" id="CHEBI:15378"/>
        <dbReference type="ChEBI" id="CHEBI:33019"/>
        <dbReference type="ChEBI" id="CHEBI:59457"/>
        <dbReference type="ChEBI" id="CHEBI:73183"/>
        <dbReference type="EC" id="3.6.1.31"/>
    </reaction>
</comment>
<evidence type="ECO:0000256" key="1">
    <source>
        <dbReference type="ARBA" id="ARBA00000024"/>
    </source>
</evidence>
<accession>A0A199NY29</accession>
<name>A0A199NY29_9XANT</name>
<evidence type="ECO:0000256" key="6">
    <source>
        <dbReference type="ARBA" id="ARBA00007731"/>
    </source>
</evidence>
<gene>
    <name evidence="15" type="primary">hisI</name>
    <name evidence="15" type="synonym">hisIE</name>
    <name evidence="17" type="ORF">A6R73_06465</name>
</gene>
<evidence type="ECO:0000256" key="13">
    <source>
        <dbReference type="ARBA" id="ARBA00023102"/>
    </source>
</evidence>
<comment type="similarity">
    <text evidence="7 15">In the N-terminal section; belongs to the PRA-CH family.</text>
</comment>
<dbReference type="NCBIfam" id="TIGR03188">
    <property type="entry name" value="histidine_hisI"/>
    <property type="match status" value="1"/>
</dbReference>
<evidence type="ECO:0000313" key="18">
    <source>
        <dbReference type="Proteomes" id="UP000093858"/>
    </source>
</evidence>
<proteinExistence type="inferred from homology"/>
<comment type="caution">
    <text evidence="17">The sequence shown here is derived from an EMBL/GenBank/DDBJ whole genome shotgun (WGS) entry which is preliminary data.</text>
</comment>
<dbReference type="Pfam" id="PF01503">
    <property type="entry name" value="PRA-PH"/>
    <property type="match status" value="1"/>
</dbReference>
<evidence type="ECO:0000256" key="7">
    <source>
        <dbReference type="ARBA" id="ARBA00008299"/>
    </source>
</evidence>
<keyword evidence="14 15" id="KW-0511">Multifunctional enzyme</keyword>
<dbReference type="RefSeq" id="WP_064542001.1">
    <property type="nucleotide sequence ID" value="NZ_LWSU01000267.1"/>
</dbReference>
<evidence type="ECO:0000256" key="8">
    <source>
        <dbReference type="ARBA" id="ARBA00022490"/>
    </source>
</evidence>
<evidence type="ECO:0000256" key="5">
    <source>
        <dbReference type="ARBA" id="ARBA00005204"/>
    </source>
</evidence>
<evidence type="ECO:0000256" key="4">
    <source>
        <dbReference type="ARBA" id="ARBA00005169"/>
    </source>
</evidence>
<dbReference type="Proteomes" id="UP000093858">
    <property type="component" value="Unassembled WGS sequence"/>
</dbReference>
<dbReference type="NCBIfam" id="NF002747">
    <property type="entry name" value="PRK02759.1"/>
    <property type="match status" value="1"/>
</dbReference>
<dbReference type="EC" id="3.6.1.31" evidence="15"/>
<comment type="catalytic activity">
    <reaction evidence="1 15">
        <text>1-(5-phospho-beta-D-ribosyl)-5'-AMP + H2O = 1-(5-phospho-beta-D-ribosyl)-5-[(5-phospho-beta-D-ribosylamino)methylideneamino]imidazole-4-carboxamide</text>
        <dbReference type="Rhea" id="RHEA:20049"/>
        <dbReference type="ChEBI" id="CHEBI:15377"/>
        <dbReference type="ChEBI" id="CHEBI:58435"/>
        <dbReference type="ChEBI" id="CHEBI:59457"/>
        <dbReference type="EC" id="3.5.4.19"/>
    </reaction>
</comment>
<dbReference type="InterPro" id="IPR038019">
    <property type="entry name" value="PRib_AMP_CycHydrolase_sf"/>
</dbReference>
<evidence type="ECO:0000256" key="11">
    <source>
        <dbReference type="ARBA" id="ARBA00022801"/>
    </source>
</evidence>
<evidence type="ECO:0000313" key="17">
    <source>
        <dbReference type="EMBL" id="OAX53641.1"/>
    </source>
</evidence>
<evidence type="ECO:0000256" key="9">
    <source>
        <dbReference type="ARBA" id="ARBA00022605"/>
    </source>
</evidence>
<dbReference type="Pfam" id="PF01502">
    <property type="entry name" value="PRA-CH"/>
    <property type="match status" value="1"/>
</dbReference>
<protein>
    <recommendedName>
        <fullName evidence="15">Histidine biosynthesis bifunctional protein HisIE</fullName>
    </recommendedName>
    <domain>
        <recommendedName>
            <fullName evidence="15">Phosphoribosyl-AMP cyclohydrolase</fullName>
            <shortName evidence="15">PRA-CH</shortName>
            <ecNumber evidence="15">3.5.4.19</ecNumber>
        </recommendedName>
    </domain>
    <domain>
        <recommendedName>
            <fullName evidence="15">Phosphoribosyl-ATP pyrophosphatase</fullName>
            <shortName evidence="15">PRA-PH</shortName>
            <ecNumber evidence="15">3.6.1.31</ecNumber>
        </recommendedName>
    </domain>
</protein>
<dbReference type="Gene3D" id="3.10.20.810">
    <property type="entry name" value="Phosphoribosyl-AMP cyclohydrolase"/>
    <property type="match status" value="1"/>
</dbReference>
<evidence type="ECO:0000256" key="12">
    <source>
        <dbReference type="ARBA" id="ARBA00022840"/>
    </source>
</evidence>
<reference evidence="17 18" key="1">
    <citation type="submission" date="2016-04" db="EMBL/GenBank/DDBJ databases">
        <title>Xanthomonas translucens phylogeny.</title>
        <authorList>
            <person name="Langlois P."/>
        </authorList>
    </citation>
    <scope>NUCLEOTIDE SEQUENCE [LARGE SCALE GENOMIC DNA]</scope>
    <source>
        <strain evidence="17 18">B99</strain>
    </source>
</reference>
<keyword evidence="13 15" id="KW-0368">Histidine biosynthesis</keyword>
<keyword evidence="9 15" id="KW-0028">Amino-acid biosynthesis</keyword>
<dbReference type="GO" id="GO:0000105">
    <property type="term" value="P:L-histidine biosynthetic process"/>
    <property type="evidence" value="ECO:0007669"/>
    <property type="project" value="UniProtKB-UniRule"/>
</dbReference>
<feature type="domain" description="Phosphoribosyl-AMP cyclohydrolase" evidence="16">
    <location>
        <begin position="49"/>
        <end position="121"/>
    </location>
</feature>
<dbReference type="SUPFAM" id="SSF141734">
    <property type="entry name" value="HisI-like"/>
    <property type="match status" value="1"/>
</dbReference>
<evidence type="ECO:0000256" key="15">
    <source>
        <dbReference type="HAMAP-Rule" id="MF_01019"/>
    </source>
</evidence>
<keyword evidence="10 15" id="KW-0547">Nucleotide-binding</keyword>
<comment type="pathway">
    <text evidence="4 15">Amino-acid biosynthesis; L-histidine biosynthesis; L-histidine from 5-phospho-alpha-D-ribose 1-diphosphate: step 3/9.</text>
</comment>
<dbReference type="InterPro" id="IPR023019">
    <property type="entry name" value="His_synth_HisIE"/>
</dbReference>
<dbReference type="InterPro" id="IPR021130">
    <property type="entry name" value="PRib-ATP_PPHydrolase-like"/>
</dbReference>
<organism evidence="17 18">
    <name type="scientific">Xanthomonas graminis pv. poae</name>
    <dbReference type="NCBI Taxonomy" id="227946"/>
    <lineage>
        <taxon>Bacteria</taxon>
        <taxon>Pseudomonadati</taxon>
        <taxon>Pseudomonadota</taxon>
        <taxon>Gammaproteobacteria</taxon>
        <taxon>Lysobacterales</taxon>
        <taxon>Lysobacteraceae</taxon>
        <taxon>Xanthomonas</taxon>
        <taxon>Xanthomonas translucens group</taxon>
        <taxon>Xanthomonas graminis</taxon>
    </lineage>
</organism>
<evidence type="ECO:0000256" key="10">
    <source>
        <dbReference type="ARBA" id="ARBA00022741"/>
    </source>
</evidence>
<evidence type="ECO:0000256" key="2">
    <source>
        <dbReference type="ARBA" id="ARBA00001460"/>
    </source>
</evidence>
<dbReference type="EC" id="3.5.4.19" evidence="15"/>
<dbReference type="HAMAP" id="MF_01020">
    <property type="entry name" value="HisE"/>
    <property type="match status" value="1"/>
</dbReference>
<evidence type="ECO:0000256" key="3">
    <source>
        <dbReference type="ARBA" id="ARBA00004496"/>
    </source>
</evidence>
<dbReference type="GO" id="GO:0004635">
    <property type="term" value="F:phosphoribosyl-AMP cyclohydrolase activity"/>
    <property type="evidence" value="ECO:0007669"/>
    <property type="project" value="UniProtKB-UniRule"/>
</dbReference>
<evidence type="ECO:0000256" key="14">
    <source>
        <dbReference type="ARBA" id="ARBA00023268"/>
    </source>
</evidence>
<comment type="pathway">
    <text evidence="5 15">Amino-acid biosynthesis; L-histidine biosynthesis; L-histidine from 5-phospho-alpha-D-ribose 1-diphosphate: step 2/9.</text>
</comment>
<keyword evidence="8 15" id="KW-0963">Cytoplasm</keyword>
<keyword evidence="11 15" id="KW-0378">Hydrolase</keyword>
<dbReference type="InterPro" id="IPR008179">
    <property type="entry name" value="HisE"/>
</dbReference>
<dbReference type="InterPro" id="IPR002496">
    <property type="entry name" value="PRib_AMP_CycHydrolase_dom"/>
</dbReference>
<comment type="subcellular location">
    <subcellularLocation>
        <location evidence="3 15">Cytoplasm</location>
    </subcellularLocation>
</comment>
<dbReference type="Gene3D" id="1.10.287.1080">
    <property type="entry name" value="MazG-like"/>
    <property type="match status" value="1"/>
</dbReference>
<comment type="similarity">
    <text evidence="6 15">In the C-terminal section; belongs to the PRA-PH family.</text>
</comment>
<dbReference type="SUPFAM" id="SSF101386">
    <property type="entry name" value="all-alpha NTP pyrophosphatases"/>
    <property type="match status" value="1"/>
</dbReference>
<dbReference type="GO" id="GO:0005524">
    <property type="term" value="F:ATP binding"/>
    <property type="evidence" value="ECO:0007669"/>
    <property type="project" value="UniProtKB-KW"/>
</dbReference>
<dbReference type="EMBL" id="LWSU01000267">
    <property type="protein sequence ID" value="OAX53641.1"/>
    <property type="molecule type" value="Genomic_DNA"/>
</dbReference>
<dbReference type="AlphaFoldDB" id="A0A199NY29"/>
<sequence>MAHEHEAAAAPADAAFAGDTLDWSTLDWSKGDGLLPVVVQDAATLRVLMLGYMNADALAATRASGKVTFYSRSKQRLWTKGESSGNTLDLVAIETDCDRDTLLVTAHPHGPTCHLGRSSCFPQAPGQFLGALDRLVAQRERARPPGSYTTQLFEKGTRRIAQKVGEEGVETALAGVAQDDAALLGESADLLYHLTVLLRARGLALADAVAVLEARHR</sequence>
<feature type="region of interest" description="Phosphoribosyl-ATP pyrophosphohydrolase" evidence="15">
    <location>
        <begin position="129"/>
        <end position="217"/>
    </location>
</feature>
<feature type="region of interest" description="Phosphoribosyl-AMP cyclohydrolase" evidence="15">
    <location>
        <begin position="1"/>
        <end position="128"/>
    </location>
</feature>
<dbReference type="FunFam" id="3.10.20.810:FF:000001">
    <property type="entry name" value="Histidine biosynthesis bifunctional protein HisIE"/>
    <property type="match status" value="1"/>
</dbReference>
<keyword evidence="12 15" id="KW-0067">ATP-binding</keyword>
<dbReference type="GO" id="GO:0005737">
    <property type="term" value="C:cytoplasm"/>
    <property type="evidence" value="ECO:0007669"/>
    <property type="project" value="UniProtKB-SubCell"/>
</dbReference>
<dbReference type="PANTHER" id="PTHR42945">
    <property type="entry name" value="HISTIDINE BIOSYNTHESIS BIFUNCTIONAL PROTEIN"/>
    <property type="match status" value="1"/>
</dbReference>
<evidence type="ECO:0000259" key="16">
    <source>
        <dbReference type="Pfam" id="PF01502"/>
    </source>
</evidence>
<dbReference type="UniPathway" id="UPA00031">
    <property type="reaction ID" value="UER00007"/>
</dbReference>
<dbReference type="CDD" id="cd11534">
    <property type="entry name" value="NTP-PPase_HisIE_like"/>
    <property type="match status" value="1"/>
</dbReference>
<dbReference type="PANTHER" id="PTHR42945:SF9">
    <property type="entry name" value="HISTIDINE BIOSYNTHESIS BIFUNCTIONAL PROTEIN HISIE"/>
    <property type="match status" value="1"/>
</dbReference>
<dbReference type="GO" id="GO:0004636">
    <property type="term" value="F:phosphoribosyl-ATP diphosphatase activity"/>
    <property type="evidence" value="ECO:0007669"/>
    <property type="project" value="UniProtKB-UniRule"/>
</dbReference>
<dbReference type="HAMAP" id="MF_01019">
    <property type="entry name" value="HisIE"/>
    <property type="match status" value="1"/>
</dbReference>